<evidence type="ECO:0000256" key="1">
    <source>
        <dbReference type="ARBA" id="ARBA00004651"/>
    </source>
</evidence>
<dbReference type="EMBL" id="JAQNCK010000048">
    <property type="protein sequence ID" value="MDC0829289.1"/>
    <property type="molecule type" value="Genomic_DNA"/>
</dbReference>
<comment type="subcellular location">
    <subcellularLocation>
        <location evidence="1">Cell membrane</location>
        <topology evidence="1">Multi-pass membrane protein</topology>
    </subcellularLocation>
</comment>
<dbReference type="InterPro" id="IPR003838">
    <property type="entry name" value="ABC3_permease_C"/>
</dbReference>
<dbReference type="AlphaFoldDB" id="A0AAW6FVD6"/>
<protein>
    <submittedName>
        <fullName evidence="9">ABC transporter permease</fullName>
    </submittedName>
</protein>
<evidence type="ECO:0000256" key="7">
    <source>
        <dbReference type="SAM" id="Phobius"/>
    </source>
</evidence>
<feature type="domain" description="ABC3 transporter permease C-terminal" evidence="8">
    <location>
        <begin position="272"/>
        <end position="344"/>
    </location>
</feature>
<dbReference type="GO" id="GO:0022857">
    <property type="term" value="F:transmembrane transporter activity"/>
    <property type="evidence" value="ECO:0007669"/>
    <property type="project" value="TreeGrafter"/>
</dbReference>
<proteinExistence type="inferred from homology"/>
<evidence type="ECO:0000256" key="2">
    <source>
        <dbReference type="ARBA" id="ARBA00022475"/>
    </source>
</evidence>
<evidence type="ECO:0000313" key="9">
    <source>
        <dbReference type="EMBL" id="MDC0829289.1"/>
    </source>
</evidence>
<evidence type="ECO:0000256" key="4">
    <source>
        <dbReference type="ARBA" id="ARBA00022989"/>
    </source>
</evidence>
<dbReference type="InterPro" id="IPR050250">
    <property type="entry name" value="Macrolide_Exporter_MacB"/>
</dbReference>
<dbReference type="PANTHER" id="PTHR30572">
    <property type="entry name" value="MEMBRANE COMPONENT OF TRANSPORTER-RELATED"/>
    <property type="match status" value="1"/>
</dbReference>
<dbReference type="GO" id="GO:0005886">
    <property type="term" value="C:plasma membrane"/>
    <property type="evidence" value="ECO:0007669"/>
    <property type="project" value="UniProtKB-SubCell"/>
</dbReference>
<keyword evidence="3 7" id="KW-0812">Transmembrane</keyword>
<keyword evidence="5 7" id="KW-0472">Membrane</keyword>
<sequence length="372" mass="42134">MYSTRNKKCMLKLAKKDFLKNRTRNIVAVLAMILTTVLFATLITTGVGAYESVQLTLQKQKGSKADADIRYMTEEQFEKLSKDERVDFVGLRRPIGFLSNTKTHNIELDYMDSIEQELTFSVPTLGCAPTKENEIATTDRALESLGIEPKVGAEVEIEFELRNQIHQYKMVVSGIWEAPNSQTSLMLVSDKFMQENEEIFPYTFDKDRQYAGTYFSDIALKNTNNMEEQLQNIVLSLGGNPEDANAENYIAYAVNRITNPEMNVSVLFIGLVFALLFVFAGYLLIFNIFEISVLQDVQKYGLLKTIGTTQKQIKFLVRIQTLWLLLIALPCGLLIGYFLGKAILPFAIGFITNEYSNLSVEVDQLVSSRHTK</sequence>
<reference evidence="9" key="1">
    <citation type="submission" date="2023-01" db="EMBL/GenBank/DDBJ databases">
        <title>Human gut microbiome strain richness.</title>
        <authorList>
            <person name="Chen-Liaw A."/>
        </authorList>
    </citation>
    <scope>NUCLEOTIDE SEQUENCE</scope>
    <source>
        <strain evidence="9">D55st1_G4_D55t1_190419</strain>
    </source>
</reference>
<gene>
    <name evidence="9" type="ORF">POG00_11335</name>
</gene>
<organism evidence="9 10">
    <name type="scientific">Faecalitalea cylindroides</name>
    <dbReference type="NCBI Taxonomy" id="39483"/>
    <lineage>
        <taxon>Bacteria</taxon>
        <taxon>Bacillati</taxon>
        <taxon>Bacillota</taxon>
        <taxon>Erysipelotrichia</taxon>
        <taxon>Erysipelotrichales</taxon>
        <taxon>Erysipelotrichaceae</taxon>
        <taxon>Faecalitalea</taxon>
    </lineage>
</organism>
<dbReference type="Proteomes" id="UP001220658">
    <property type="component" value="Unassembled WGS sequence"/>
</dbReference>
<evidence type="ECO:0000256" key="5">
    <source>
        <dbReference type="ARBA" id="ARBA00023136"/>
    </source>
</evidence>
<keyword evidence="2" id="KW-1003">Cell membrane</keyword>
<accession>A0AAW6FVD6</accession>
<dbReference type="RefSeq" id="WP_195191779.1">
    <property type="nucleotide sequence ID" value="NZ_JADMUL010000047.1"/>
</dbReference>
<comment type="caution">
    <text evidence="9">The sequence shown here is derived from an EMBL/GenBank/DDBJ whole genome shotgun (WGS) entry which is preliminary data.</text>
</comment>
<evidence type="ECO:0000313" key="10">
    <source>
        <dbReference type="Proteomes" id="UP001220658"/>
    </source>
</evidence>
<evidence type="ECO:0000256" key="6">
    <source>
        <dbReference type="ARBA" id="ARBA00038076"/>
    </source>
</evidence>
<keyword evidence="4 7" id="KW-1133">Transmembrane helix</keyword>
<feature type="transmembrane region" description="Helical" evidence="7">
    <location>
        <begin position="315"/>
        <end position="339"/>
    </location>
</feature>
<dbReference type="Pfam" id="PF02687">
    <property type="entry name" value="FtsX"/>
    <property type="match status" value="1"/>
</dbReference>
<name>A0AAW6FVD6_9FIRM</name>
<feature type="transmembrane region" description="Helical" evidence="7">
    <location>
        <begin position="266"/>
        <end position="294"/>
    </location>
</feature>
<comment type="similarity">
    <text evidence="6">Belongs to the ABC-4 integral membrane protein family.</text>
</comment>
<evidence type="ECO:0000256" key="3">
    <source>
        <dbReference type="ARBA" id="ARBA00022692"/>
    </source>
</evidence>
<dbReference type="PANTHER" id="PTHR30572:SF4">
    <property type="entry name" value="ABC TRANSPORTER PERMEASE YTRF"/>
    <property type="match status" value="1"/>
</dbReference>
<evidence type="ECO:0000259" key="8">
    <source>
        <dbReference type="Pfam" id="PF02687"/>
    </source>
</evidence>